<protein>
    <submittedName>
        <fullName evidence="3">Uncharacterized protein LOC127751313</fullName>
    </submittedName>
</protein>
<keyword evidence="2" id="KW-1185">Reference proteome</keyword>
<organism evidence="2 3">
    <name type="scientific">Frankliniella occidentalis</name>
    <name type="common">Western flower thrips</name>
    <name type="synonym">Euthrips occidentalis</name>
    <dbReference type="NCBI Taxonomy" id="133901"/>
    <lineage>
        <taxon>Eukaryota</taxon>
        <taxon>Metazoa</taxon>
        <taxon>Ecdysozoa</taxon>
        <taxon>Arthropoda</taxon>
        <taxon>Hexapoda</taxon>
        <taxon>Insecta</taxon>
        <taxon>Pterygota</taxon>
        <taxon>Neoptera</taxon>
        <taxon>Paraneoptera</taxon>
        <taxon>Thysanoptera</taxon>
        <taxon>Terebrantia</taxon>
        <taxon>Thripoidea</taxon>
        <taxon>Thripidae</taxon>
        <taxon>Frankliniella</taxon>
    </lineage>
</organism>
<accession>A0A9C6X7F0</accession>
<sequence>MYSSDRTEYANCSRFVQQMNFGQHAWARWGWALSGQQHVCENGVVSTQSEMRTPSKKNENGFKVEEDDDVSSITGSEMFALNPDFLSSQSKCQSWLEQQTLEATSYFAAPPSDPGLPQKEVVKKQPLVPYTPSASSTSTRCTRTREEEGRISSPSSRFARAVLRQGNLKQFYGLSKRLGYSNPPRQIALISEAEKENHVVPFPSISSGNSAKRKCLGNKTDLAEASIPSNLCDTPIPGPSTTQGKRSSIMLFYPLHF</sequence>
<evidence type="ECO:0000313" key="3">
    <source>
        <dbReference type="RefSeq" id="XP_052130625.1"/>
    </source>
</evidence>
<evidence type="ECO:0000256" key="1">
    <source>
        <dbReference type="SAM" id="MobiDB-lite"/>
    </source>
</evidence>
<name>A0A9C6X7F0_FRAOC</name>
<dbReference type="KEGG" id="foc:127751313"/>
<proteinExistence type="predicted"/>
<gene>
    <name evidence="3" type="primary">LOC127751313</name>
</gene>
<dbReference type="GeneID" id="127751313"/>
<reference evidence="3" key="1">
    <citation type="submission" date="2025-08" db="UniProtKB">
        <authorList>
            <consortium name="RefSeq"/>
        </authorList>
    </citation>
    <scope>IDENTIFICATION</scope>
    <source>
        <tissue evidence="3">Whole organism</tissue>
    </source>
</reference>
<evidence type="ECO:0000313" key="2">
    <source>
        <dbReference type="Proteomes" id="UP000504606"/>
    </source>
</evidence>
<feature type="region of interest" description="Disordered" evidence="1">
    <location>
        <begin position="129"/>
        <end position="153"/>
    </location>
</feature>
<dbReference type="AlphaFoldDB" id="A0A9C6X7F0"/>
<dbReference type="RefSeq" id="XP_052130625.1">
    <property type="nucleotide sequence ID" value="XM_052274665.1"/>
</dbReference>
<dbReference type="Proteomes" id="UP000504606">
    <property type="component" value="Unplaced"/>
</dbReference>